<dbReference type="InParanoid" id="B7GE96"/>
<feature type="region of interest" description="Disordered" evidence="1">
    <location>
        <begin position="154"/>
        <end position="173"/>
    </location>
</feature>
<dbReference type="RefSeq" id="XP_002185399.1">
    <property type="nucleotide sequence ID" value="XM_002185363.1"/>
</dbReference>
<accession>B7GE96</accession>
<name>B7GE96_PHATC</name>
<evidence type="ECO:0000313" key="2">
    <source>
        <dbReference type="EMBL" id="EEC43068.1"/>
    </source>
</evidence>
<dbReference type="OrthoDB" id="41246at2759"/>
<organism evidence="2 3">
    <name type="scientific">Phaeodactylum tricornutum (strain CCAP 1055/1)</name>
    <dbReference type="NCBI Taxonomy" id="556484"/>
    <lineage>
        <taxon>Eukaryota</taxon>
        <taxon>Sar</taxon>
        <taxon>Stramenopiles</taxon>
        <taxon>Ochrophyta</taxon>
        <taxon>Bacillariophyta</taxon>
        <taxon>Bacillariophyceae</taxon>
        <taxon>Bacillariophycidae</taxon>
        <taxon>Naviculales</taxon>
        <taxon>Phaeodactylaceae</taxon>
        <taxon>Phaeodactylum</taxon>
    </lineage>
</organism>
<dbReference type="Proteomes" id="UP000000759">
    <property type="component" value="Chromosome 30"/>
</dbReference>
<dbReference type="PaxDb" id="2850-Phatr50492"/>
<dbReference type="HOGENOM" id="CLU_886995_0_0_1"/>
<feature type="compositionally biased region" description="Polar residues" evidence="1">
    <location>
        <begin position="28"/>
        <end position="39"/>
    </location>
</feature>
<proteinExistence type="predicted"/>
<dbReference type="AlphaFoldDB" id="B7GE96"/>
<dbReference type="KEGG" id="pti:PHATRDRAFT_50492"/>
<protein>
    <submittedName>
        <fullName evidence="2">Uncharacterized protein</fullName>
    </submittedName>
</protein>
<feature type="region of interest" description="Disordered" evidence="1">
    <location>
        <begin position="17"/>
        <end position="47"/>
    </location>
</feature>
<dbReference type="EMBL" id="CM000632">
    <property type="protein sequence ID" value="EEC43068.1"/>
    <property type="molecule type" value="Genomic_DNA"/>
</dbReference>
<gene>
    <name evidence="2" type="ORF">PHATRDRAFT_50492</name>
</gene>
<dbReference type="GeneID" id="7199326"/>
<evidence type="ECO:0000313" key="3">
    <source>
        <dbReference type="Proteomes" id="UP000000759"/>
    </source>
</evidence>
<reference evidence="3" key="2">
    <citation type="submission" date="2008-08" db="EMBL/GenBank/DDBJ databases">
        <authorList>
            <consortium name="Diatom Consortium"/>
            <person name="Grigoriev I."/>
            <person name="Grimwood J."/>
            <person name="Kuo A."/>
            <person name="Otillar R.P."/>
            <person name="Salamov A."/>
            <person name="Detter J.C."/>
            <person name="Lindquist E."/>
            <person name="Shapiro H."/>
            <person name="Lucas S."/>
            <person name="Glavina del Rio T."/>
            <person name="Pitluck S."/>
            <person name="Rokhsar D."/>
            <person name="Bowler C."/>
        </authorList>
    </citation>
    <scope>GENOME REANNOTATION</scope>
    <source>
        <strain evidence="3">CCAP 1055/1</strain>
    </source>
</reference>
<keyword evidence="3" id="KW-1185">Reference proteome</keyword>
<evidence type="ECO:0000256" key="1">
    <source>
        <dbReference type="SAM" id="MobiDB-lite"/>
    </source>
</evidence>
<sequence>MLAHKFHSRPSLISCNSTHGIRSDSNRGFDNSTTSLSVESRSHPGPSWKRALPVSGMLDASAALLLLQVGKIATDEVQKDSLVYQPSLFGNVPPHTESSVFSSDEDSDRAEFVPGEARISARHRCRTVSVDVLEYQGRRTQTQHSQRPRLLAGPVIHTVPPSPTGPKPIKSLSTTTTASTLSLDGITTKNPSTSASEPLVVPHKPSANLVGITTAHGRSVKGVLRRKFSWKNFPELETYLIDNRQQYLQYSSQLNYTSEQKRYNNRLTQGLLDLAAEEGYVFEDFTFAAIRDRIRCYYKSCVQAAKKKKRKRRK</sequence>
<reference evidence="2 3" key="1">
    <citation type="journal article" date="2008" name="Nature">
        <title>The Phaeodactylum genome reveals the evolutionary history of diatom genomes.</title>
        <authorList>
            <person name="Bowler C."/>
            <person name="Allen A.E."/>
            <person name="Badger J.H."/>
            <person name="Grimwood J."/>
            <person name="Jabbari K."/>
            <person name="Kuo A."/>
            <person name="Maheswari U."/>
            <person name="Martens C."/>
            <person name="Maumus F."/>
            <person name="Otillar R.P."/>
            <person name="Rayko E."/>
            <person name="Salamov A."/>
            <person name="Vandepoele K."/>
            <person name="Beszteri B."/>
            <person name="Gruber A."/>
            <person name="Heijde M."/>
            <person name="Katinka M."/>
            <person name="Mock T."/>
            <person name="Valentin K."/>
            <person name="Verret F."/>
            <person name="Berges J.A."/>
            <person name="Brownlee C."/>
            <person name="Cadoret J.P."/>
            <person name="Chiovitti A."/>
            <person name="Choi C.J."/>
            <person name="Coesel S."/>
            <person name="De Martino A."/>
            <person name="Detter J.C."/>
            <person name="Durkin C."/>
            <person name="Falciatore A."/>
            <person name="Fournet J."/>
            <person name="Haruta M."/>
            <person name="Huysman M.J."/>
            <person name="Jenkins B.D."/>
            <person name="Jiroutova K."/>
            <person name="Jorgensen R.E."/>
            <person name="Joubert Y."/>
            <person name="Kaplan A."/>
            <person name="Kroger N."/>
            <person name="Kroth P.G."/>
            <person name="La Roche J."/>
            <person name="Lindquist E."/>
            <person name="Lommer M."/>
            <person name="Martin-Jezequel V."/>
            <person name="Lopez P.J."/>
            <person name="Lucas S."/>
            <person name="Mangogna M."/>
            <person name="McGinnis K."/>
            <person name="Medlin L.K."/>
            <person name="Montsant A."/>
            <person name="Oudot-Le Secq M.P."/>
            <person name="Napoli C."/>
            <person name="Obornik M."/>
            <person name="Parker M.S."/>
            <person name="Petit J.L."/>
            <person name="Porcel B.M."/>
            <person name="Poulsen N."/>
            <person name="Robison M."/>
            <person name="Rychlewski L."/>
            <person name="Rynearson T.A."/>
            <person name="Schmutz J."/>
            <person name="Shapiro H."/>
            <person name="Siaut M."/>
            <person name="Stanley M."/>
            <person name="Sussman M.R."/>
            <person name="Taylor A.R."/>
            <person name="Vardi A."/>
            <person name="von Dassow P."/>
            <person name="Vyverman W."/>
            <person name="Willis A."/>
            <person name="Wyrwicz L.S."/>
            <person name="Rokhsar D.S."/>
            <person name="Weissenbach J."/>
            <person name="Armbrust E.V."/>
            <person name="Green B.R."/>
            <person name="Van de Peer Y."/>
            <person name="Grigoriev I.V."/>
        </authorList>
    </citation>
    <scope>NUCLEOTIDE SEQUENCE [LARGE SCALE GENOMIC DNA]</scope>
    <source>
        <strain evidence="2 3">CCAP 1055/1</strain>
    </source>
</reference>